<evidence type="ECO:0000256" key="5">
    <source>
        <dbReference type="ARBA" id="ARBA00023163"/>
    </source>
</evidence>
<evidence type="ECO:0000313" key="7">
    <source>
        <dbReference type="EMBL" id="KAE8137777.1"/>
    </source>
</evidence>
<dbReference type="GeneID" id="43644064"/>
<dbReference type="CDD" id="cd12148">
    <property type="entry name" value="fungal_TF_MHR"/>
    <property type="match status" value="1"/>
</dbReference>
<dbReference type="InterPro" id="IPR051430">
    <property type="entry name" value="Fungal_TF_Env_Response"/>
</dbReference>
<evidence type="ECO:0000256" key="4">
    <source>
        <dbReference type="ARBA" id="ARBA00023125"/>
    </source>
</evidence>
<keyword evidence="6" id="KW-0539">Nucleus</keyword>
<evidence type="ECO:0008006" key="9">
    <source>
        <dbReference type="Google" id="ProtNLM"/>
    </source>
</evidence>
<dbReference type="GO" id="GO:0005634">
    <property type="term" value="C:nucleus"/>
    <property type="evidence" value="ECO:0007669"/>
    <property type="project" value="TreeGrafter"/>
</dbReference>
<evidence type="ECO:0000256" key="2">
    <source>
        <dbReference type="ARBA" id="ARBA00022833"/>
    </source>
</evidence>
<keyword evidence="1" id="KW-0479">Metal-binding</keyword>
<keyword evidence="5" id="KW-0804">Transcription</keyword>
<name>A0A5N6SV52_ASPPS</name>
<evidence type="ECO:0000256" key="1">
    <source>
        <dbReference type="ARBA" id="ARBA00022723"/>
    </source>
</evidence>
<protein>
    <recommendedName>
        <fullName evidence="9">Transcription factor domain-containing protein</fullName>
    </recommendedName>
</protein>
<keyword evidence="3" id="KW-0805">Transcription regulation</keyword>
<proteinExistence type="predicted"/>
<dbReference type="GO" id="GO:0046872">
    <property type="term" value="F:metal ion binding"/>
    <property type="evidence" value="ECO:0007669"/>
    <property type="project" value="UniProtKB-KW"/>
</dbReference>
<dbReference type="EMBL" id="ML743575">
    <property type="protein sequence ID" value="KAE8137777.1"/>
    <property type="molecule type" value="Genomic_DNA"/>
</dbReference>
<organism evidence="7 8">
    <name type="scientific">Aspergillus pseudotamarii</name>
    <dbReference type="NCBI Taxonomy" id="132259"/>
    <lineage>
        <taxon>Eukaryota</taxon>
        <taxon>Fungi</taxon>
        <taxon>Dikarya</taxon>
        <taxon>Ascomycota</taxon>
        <taxon>Pezizomycotina</taxon>
        <taxon>Eurotiomycetes</taxon>
        <taxon>Eurotiomycetidae</taxon>
        <taxon>Eurotiales</taxon>
        <taxon>Aspergillaceae</taxon>
        <taxon>Aspergillus</taxon>
        <taxon>Aspergillus subgen. Circumdati</taxon>
    </lineage>
</organism>
<dbReference type="Proteomes" id="UP000325672">
    <property type="component" value="Unassembled WGS sequence"/>
</dbReference>
<dbReference type="RefSeq" id="XP_031913840.1">
    <property type="nucleotide sequence ID" value="XM_032059854.1"/>
</dbReference>
<dbReference type="GO" id="GO:0000978">
    <property type="term" value="F:RNA polymerase II cis-regulatory region sequence-specific DNA binding"/>
    <property type="evidence" value="ECO:0007669"/>
    <property type="project" value="TreeGrafter"/>
</dbReference>
<dbReference type="PANTHER" id="PTHR31944">
    <property type="entry name" value="HEME-RESPONSIVE ZINC FINGER TRANSCRIPTION FACTOR HAP1"/>
    <property type="match status" value="1"/>
</dbReference>
<reference evidence="7 8" key="1">
    <citation type="submission" date="2019-04" db="EMBL/GenBank/DDBJ databases">
        <title>Friends and foes A comparative genomics study of 23 Aspergillus species from section Flavi.</title>
        <authorList>
            <consortium name="DOE Joint Genome Institute"/>
            <person name="Kjaerbolling I."/>
            <person name="Vesth T."/>
            <person name="Frisvad J.C."/>
            <person name="Nybo J.L."/>
            <person name="Theobald S."/>
            <person name="Kildgaard S."/>
            <person name="Isbrandt T."/>
            <person name="Kuo A."/>
            <person name="Sato A."/>
            <person name="Lyhne E.K."/>
            <person name="Kogle M.E."/>
            <person name="Wiebenga A."/>
            <person name="Kun R.S."/>
            <person name="Lubbers R.J."/>
            <person name="Makela M.R."/>
            <person name="Barry K."/>
            <person name="Chovatia M."/>
            <person name="Clum A."/>
            <person name="Daum C."/>
            <person name="Haridas S."/>
            <person name="He G."/>
            <person name="LaButti K."/>
            <person name="Lipzen A."/>
            <person name="Mondo S."/>
            <person name="Riley R."/>
            <person name="Salamov A."/>
            <person name="Simmons B.A."/>
            <person name="Magnuson J.K."/>
            <person name="Henrissat B."/>
            <person name="Mortensen U.H."/>
            <person name="Larsen T.O."/>
            <person name="Devries R.P."/>
            <person name="Grigoriev I.V."/>
            <person name="Machida M."/>
            <person name="Baker S.E."/>
            <person name="Andersen M.R."/>
        </authorList>
    </citation>
    <scope>NUCLEOTIDE SEQUENCE [LARGE SCALE GENOMIC DNA]</scope>
    <source>
        <strain evidence="7 8">CBS 117625</strain>
    </source>
</reference>
<dbReference type="GO" id="GO:0001228">
    <property type="term" value="F:DNA-binding transcription activator activity, RNA polymerase II-specific"/>
    <property type="evidence" value="ECO:0007669"/>
    <property type="project" value="TreeGrafter"/>
</dbReference>
<keyword evidence="8" id="KW-1185">Reference proteome</keyword>
<dbReference type="AlphaFoldDB" id="A0A5N6SV52"/>
<keyword evidence="2" id="KW-0862">Zinc</keyword>
<evidence type="ECO:0000256" key="6">
    <source>
        <dbReference type="ARBA" id="ARBA00023242"/>
    </source>
</evidence>
<dbReference type="PANTHER" id="PTHR31944:SF131">
    <property type="entry name" value="HEME-RESPONSIVE ZINC FINGER TRANSCRIPTION FACTOR HAP1"/>
    <property type="match status" value="1"/>
</dbReference>
<accession>A0A5N6SV52</accession>
<evidence type="ECO:0000256" key="3">
    <source>
        <dbReference type="ARBA" id="ARBA00023015"/>
    </source>
</evidence>
<keyword evidence="4" id="KW-0238">DNA-binding</keyword>
<sequence>MRRRLWSTILELDVQISMDLGMLPNAIDFDTTPPSNLDDGAFDETTTACPTQSTPLTPNPKFVANPLMTLFSSLTITASETSLHSYTAVHRNLINFLTRRFPLGLRRPFATKACQDPRYYYSPKVCLDNALLLLTPEPDWDFEQMLLVSITLFHHIMHHAAIVLCVEIVGQIKEDQSKKLLQIRQDTRAQLLTTIRQVLDITVKRLHWG</sequence>
<gene>
    <name evidence="7" type="ORF">BDV38DRAFT_282711</name>
</gene>
<dbReference type="OrthoDB" id="4337792at2759"/>
<evidence type="ECO:0000313" key="8">
    <source>
        <dbReference type="Proteomes" id="UP000325672"/>
    </source>
</evidence>